<keyword evidence="5" id="KW-0560">Oxidoreductase</keyword>
<dbReference type="EMBL" id="NEDP02005470">
    <property type="protein sequence ID" value="OWF40388.1"/>
    <property type="molecule type" value="Genomic_DNA"/>
</dbReference>
<keyword evidence="10" id="KW-1185">Reference proteome</keyword>
<dbReference type="GO" id="GO:0005783">
    <property type="term" value="C:endoplasmic reticulum"/>
    <property type="evidence" value="ECO:0007669"/>
    <property type="project" value="TreeGrafter"/>
</dbReference>
<dbReference type="SUPFAM" id="SSF51197">
    <property type="entry name" value="Clavaminate synthase-like"/>
    <property type="match status" value="1"/>
</dbReference>
<dbReference type="SMART" id="SM00702">
    <property type="entry name" value="P4Hc"/>
    <property type="match status" value="1"/>
</dbReference>
<feature type="region of interest" description="Disordered" evidence="7">
    <location>
        <begin position="235"/>
        <end position="260"/>
    </location>
</feature>
<dbReference type="InterPro" id="IPR006620">
    <property type="entry name" value="Pro_4_hyd_alph"/>
</dbReference>
<dbReference type="Proteomes" id="UP000242188">
    <property type="component" value="Unassembled WGS sequence"/>
</dbReference>
<feature type="domain" description="Prolyl 4-hydroxylase alpha subunit" evidence="8">
    <location>
        <begin position="34"/>
        <end position="210"/>
    </location>
</feature>
<dbReference type="Gene3D" id="2.60.120.620">
    <property type="entry name" value="q2cbj1_9rhob like domain"/>
    <property type="match status" value="1"/>
</dbReference>
<evidence type="ECO:0000256" key="1">
    <source>
        <dbReference type="ARBA" id="ARBA00001961"/>
    </source>
</evidence>
<dbReference type="OrthoDB" id="69177at2759"/>
<dbReference type="InterPro" id="IPR044862">
    <property type="entry name" value="Pro_4_hyd_alph_FE2OG_OXY"/>
</dbReference>
<dbReference type="Pfam" id="PF13640">
    <property type="entry name" value="2OG-FeII_Oxy_3"/>
    <property type="match status" value="1"/>
</dbReference>
<dbReference type="AlphaFoldDB" id="A0A210PV67"/>
<evidence type="ECO:0000256" key="6">
    <source>
        <dbReference type="ARBA" id="ARBA00023004"/>
    </source>
</evidence>
<organism evidence="9 10">
    <name type="scientific">Mizuhopecten yessoensis</name>
    <name type="common">Japanese scallop</name>
    <name type="synonym">Patinopecten yessoensis</name>
    <dbReference type="NCBI Taxonomy" id="6573"/>
    <lineage>
        <taxon>Eukaryota</taxon>
        <taxon>Metazoa</taxon>
        <taxon>Spiralia</taxon>
        <taxon>Lophotrochozoa</taxon>
        <taxon>Mollusca</taxon>
        <taxon>Bivalvia</taxon>
        <taxon>Autobranchia</taxon>
        <taxon>Pteriomorphia</taxon>
        <taxon>Pectinida</taxon>
        <taxon>Pectinoidea</taxon>
        <taxon>Pectinidae</taxon>
        <taxon>Mizuhopecten</taxon>
    </lineage>
</organism>
<evidence type="ECO:0000256" key="7">
    <source>
        <dbReference type="SAM" id="MobiDB-lite"/>
    </source>
</evidence>
<protein>
    <recommendedName>
        <fullName evidence="8">Prolyl 4-hydroxylase alpha subunit domain-containing protein</fullName>
    </recommendedName>
</protein>
<evidence type="ECO:0000313" key="9">
    <source>
        <dbReference type="EMBL" id="OWF40388.1"/>
    </source>
</evidence>
<accession>A0A210PV67</accession>
<evidence type="ECO:0000256" key="3">
    <source>
        <dbReference type="ARBA" id="ARBA00022896"/>
    </source>
</evidence>
<dbReference type="PANTHER" id="PTHR10869">
    <property type="entry name" value="PROLYL 4-HYDROXYLASE ALPHA SUBUNIT"/>
    <property type="match status" value="1"/>
</dbReference>
<evidence type="ECO:0000259" key="8">
    <source>
        <dbReference type="SMART" id="SM00702"/>
    </source>
</evidence>
<reference evidence="9 10" key="1">
    <citation type="journal article" date="2017" name="Nat. Ecol. Evol.">
        <title>Scallop genome provides insights into evolution of bilaterian karyotype and development.</title>
        <authorList>
            <person name="Wang S."/>
            <person name="Zhang J."/>
            <person name="Jiao W."/>
            <person name="Li J."/>
            <person name="Xun X."/>
            <person name="Sun Y."/>
            <person name="Guo X."/>
            <person name="Huan P."/>
            <person name="Dong B."/>
            <person name="Zhang L."/>
            <person name="Hu X."/>
            <person name="Sun X."/>
            <person name="Wang J."/>
            <person name="Zhao C."/>
            <person name="Wang Y."/>
            <person name="Wang D."/>
            <person name="Huang X."/>
            <person name="Wang R."/>
            <person name="Lv J."/>
            <person name="Li Y."/>
            <person name="Zhang Z."/>
            <person name="Liu B."/>
            <person name="Lu W."/>
            <person name="Hui Y."/>
            <person name="Liang J."/>
            <person name="Zhou Z."/>
            <person name="Hou R."/>
            <person name="Li X."/>
            <person name="Liu Y."/>
            <person name="Li H."/>
            <person name="Ning X."/>
            <person name="Lin Y."/>
            <person name="Zhao L."/>
            <person name="Xing Q."/>
            <person name="Dou J."/>
            <person name="Li Y."/>
            <person name="Mao J."/>
            <person name="Guo H."/>
            <person name="Dou H."/>
            <person name="Li T."/>
            <person name="Mu C."/>
            <person name="Jiang W."/>
            <person name="Fu Q."/>
            <person name="Fu X."/>
            <person name="Miao Y."/>
            <person name="Liu J."/>
            <person name="Yu Q."/>
            <person name="Li R."/>
            <person name="Liao H."/>
            <person name="Li X."/>
            <person name="Kong Y."/>
            <person name="Jiang Z."/>
            <person name="Chourrout D."/>
            <person name="Li R."/>
            <person name="Bao Z."/>
        </authorList>
    </citation>
    <scope>NUCLEOTIDE SEQUENCE [LARGE SCALE GENOMIC DNA]</scope>
    <source>
        <strain evidence="9 10">PY_sf001</strain>
    </source>
</reference>
<evidence type="ECO:0000313" key="10">
    <source>
        <dbReference type="Proteomes" id="UP000242188"/>
    </source>
</evidence>
<dbReference type="InterPro" id="IPR045054">
    <property type="entry name" value="P4HA-like"/>
</dbReference>
<sequence>MASKTSKTIFHDKHPNGTAIVKEELKLPKCFSSRLAFMLYNVFSKEECEEFIKHTRKLGYQEALVNIGFGRQKKMTDVRNNDRCIWDTLEESGKILNRIKPYLPPVWNHHKLVGLNERLRTLYYQPGQYFKPHFDGEYRRTNGERSYVTVQVYLNEGFKGGETTFMDSPEKELCPVVPKTGSVLVFQHDILHEGSTLIAGEKFTIRTDVMYSGARVDPEEENAIIEAHKLLLSKPDNAENPTEDENIQSCSDGIGNLEIK</sequence>
<keyword evidence="4" id="KW-0223">Dioxygenase</keyword>
<name>A0A210PV67_MIZYE</name>
<evidence type="ECO:0000256" key="5">
    <source>
        <dbReference type="ARBA" id="ARBA00023002"/>
    </source>
</evidence>
<proteinExistence type="predicted"/>
<gene>
    <name evidence="9" type="ORF">KP79_PYT18071</name>
</gene>
<keyword evidence="2" id="KW-0479">Metal-binding</keyword>
<dbReference type="GO" id="GO:0004656">
    <property type="term" value="F:procollagen-proline 4-dioxygenase activity"/>
    <property type="evidence" value="ECO:0007669"/>
    <property type="project" value="TreeGrafter"/>
</dbReference>
<comment type="caution">
    <text evidence="9">The sequence shown here is derived from an EMBL/GenBank/DDBJ whole genome shotgun (WGS) entry which is preliminary data.</text>
</comment>
<evidence type="ECO:0000256" key="4">
    <source>
        <dbReference type="ARBA" id="ARBA00022964"/>
    </source>
</evidence>
<keyword evidence="3" id="KW-0847">Vitamin C</keyword>
<comment type="cofactor">
    <cofactor evidence="1">
        <name>L-ascorbate</name>
        <dbReference type="ChEBI" id="CHEBI:38290"/>
    </cofactor>
</comment>
<dbReference type="GO" id="GO:0005506">
    <property type="term" value="F:iron ion binding"/>
    <property type="evidence" value="ECO:0007669"/>
    <property type="project" value="InterPro"/>
</dbReference>
<dbReference type="PANTHER" id="PTHR10869:SF241">
    <property type="entry name" value="FE2OG DIOXYGENASE DOMAIN-CONTAINING PROTEIN"/>
    <property type="match status" value="1"/>
</dbReference>
<evidence type="ECO:0000256" key="2">
    <source>
        <dbReference type="ARBA" id="ARBA00022723"/>
    </source>
</evidence>
<keyword evidence="6" id="KW-0408">Iron</keyword>
<dbReference type="GO" id="GO:0031418">
    <property type="term" value="F:L-ascorbic acid binding"/>
    <property type="evidence" value="ECO:0007669"/>
    <property type="project" value="UniProtKB-KW"/>
</dbReference>